<organism evidence="1">
    <name type="scientific">Ruegeria sp. PrR005</name>
    <dbReference type="NCBI Taxonomy" id="2706882"/>
    <lineage>
        <taxon>Bacteria</taxon>
        <taxon>Pseudomonadati</taxon>
        <taxon>Pseudomonadota</taxon>
        <taxon>Alphaproteobacteria</taxon>
        <taxon>Rhodobacterales</taxon>
        <taxon>Roseobacteraceae</taxon>
        <taxon>Ruegeria</taxon>
    </lineage>
</organism>
<dbReference type="SUPFAM" id="SSF51120">
    <property type="entry name" value="beta-Roll"/>
    <property type="match status" value="1"/>
</dbReference>
<protein>
    <recommendedName>
        <fullName evidence="2">Calcium-binding protein</fullName>
    </recommendedName>
</protein>
<dbReference type="InterPro" id="IPR011049">
    <property type="entry name" value="Serralysin-like_metalloprot_C"/>
</dbReference>
<proteinExistence type="predicted"/>
<evidence type="ECO:0000313" key="1">
    <source>
        <dbReference type="EMBL" id="NDW43397.1"/>
    </source>
</evidence>
<sequence length="191" mass="20761">MYFLSRKTGFQEARRAVLTTTGAIILDFWRSFIDDGGIGDDPFSGLKGGDTLEGGTGNDIVIGGLRADSLSSGDDRDTASYGIATGGVTVSAFALGNFASRLPVAPAVSGTMSTVMVFRTSRSWRAGSFLTGRDQTRIMSELLYPMTFCRRRLKSAVSSSFRPTIRWDRLKDRLVGVELDSTFGLNIRYCP</sequence>
<reference evidence="1" key="1">
    <citation type="submission" date="2020-02" db="EMBL/GenBank/DDBJ databases">
        <title>Delineation of the pyrene-degrading pathway in Roseobacter clade bacteria by genomic analysis.</title>
        <authorList>
            <person name="Zhou H."/>
            <person name="Wang H."/>
        </authorList>
    </citation>
    <scope>NUCLEOTIDE SEQUENCE</scope>
    <source>
        <strain evidence="1">PrR005</strain>
    </source>
</reference>
<comment type="caution">
    <text evidence="1">The sequence shown here is derived from an EMBL/GenBank/DDBJ whole genome shotgun (WGS) entry which is preliminary data.</text>
</comment>
<dbReference type="Gene3D" id="2.150.10.10">
    <property type="entry name" value="Serralysin-like metalloprotease, C-terminal"/>
    <property type="match status" value="1"/>
</dbReference>
<evidence type="ECO:0008006" key="2">
    <source>
        <dbReference type="Google" id="ProtNLM"/>
    </source>
</evidence>
<dbReference type="EMBL" id="JAAGOX010000001">
    <property type="protein sequence ID" value="NDW43397.1"/>
    <property type="molecule type" value="Genomic_DNA"/>
</dbReference>
<dbReference type="AlphaFoldDB" id="A0A6B2NLL3"/>
<name>A0A6B2NLL3_9RHOB</name>
<accession>A0A6B2NLL3</accession>
<gene>
    <name evidence="1" type="ORF">G0P99_00325</name>
</gene>